<dbReference type="GO" id="GO:0052621">
    <property type="term" value="F:diguanylate cyclase activity"/>
    <property type="evidence" value="ECO:0007669"/>
    <property type="project" value="TreeGrafter"/>
</dbReference>
<dbReference type="NCBIfam" id="TIGR00254">
    <property type="entry name" value="GGDEF"/>
    <property type="match status" value="1"/>
</dbReference>
<dbReference type="OrthoDB" id="353812at2"/>
<organism evidence="2 3">
    <name type="scientific">Ilyobacter polytropus (strain ATCC 51220 / DSM 2926 / LMG 16218 / CuHBu1)</name>
    <dbReference type="NCBI Taxonomy" id="572544"/>
    <lineage>
        <taxon>Bacteria</taxon>
        <taxon>Fusobacteriati</taxon>
        <taxon>Fusobacteriota</taxon>
        <taxon>Fusobacteriia</taxon>
        <taxon>Fusobacteriales</taxon>
        <taxon>Fusobacteriaceae</taxon>
        <taxon>Ilyobacter</taxon>
    </lineage>
</organism>
<dbReference type="RefSeq" id="WP_013388898.1">
    <property type="nucleotide sequence ID" value="NC_014633.1"/>
</dbReference>
<dbReference type="CDD" id="cd01949">
    <property type="entry name" value="GGDEF"/>
    <property type="match status" value="1"/>
</dbReference>
<evidence type="ECO:0000313" key="3">
    <source>
        <dbReference type="Proteomes" id="UP000006875"/>
    </source>
</evidence>
<reference evidence="2 3" key="1">
    <citation type="journal article" date="2010" name="Stand. Genomic Sci.">
        <title>Complete genome sequence of Ilyobacter polytropus type strain (CuHbu1).</title>
        <authorList>
            <person name="Sikorski J."/>
            <person name="Chertkov O."/>
            <person name="Lapidus A."/>
            <person name="Nolan M."/>
            <person name="Lucas S."/>
            <person name="Del Rio T.G."/>
            <person name="Tice H."/>
            <person name="Cheng J.F."/>
            <person name="Tapia R."/>
            <person name="Han C."/>
            <person name="Goodwin L."/>
            <person name="Pitluck S."/>
            <person name="Liolios K."/>
            <person name="Ivanova N."/>
            <person name="Mavromatis K."/>
            <person name="Mikhailova N."/>
            <person name="Pati A."/>
            <person name="Chen A."/>
            <person name="Palaniappan K."/>
            <person name="Land M."/>
            <person name="Hauser L."/>
            <person name="Chang Y.J."/>
            <person name="Jeffries C.D."/>
            <person name="Brambilla E."/>
            <person name="Yasawong M."/>
            <person name="Rohde M."/>
            <person name="Pukall R."/>
            <person name="Spring S."/>
            <person name="Goker M."/>
            <person name="Woyke T."/>
            <person name="Bristow J."/>
            <person name="Eisen J.A."/>
            <person name="Markowitz V."/>
            <person name="Hugenholtz P."/>
            <person name="Kyrpides N.C."/>
            <person name="Klenk H.P."/>
        </authorList>
    </citation>
    <scope>NUCLEOTIDE SEQUENCE [LARGE SCALE GENOMIC DNA]</scope>
    <source>
        <strain evidence="3">ATCC 51220 / DSM 2926 / LMG 16218 / CuHBu1</strain>
        <plasmid evidence="3">pILYOP01</plasmid>
    </source>
</reference>
<dbReference type="AlphaFoldDB" id="E3HDQ3"/>
<dbReference type="InterPro" id="IPR043128">
    <property type="entry name" value="Rev_trsase/Diguanyl_cyclase"/>
</dbReference>
<dbReference type="InterPro" id="IPR000160">
    <property type="entry name" value="GGDEF_dom"/>
</dbReference>
<dbReference type="FunFam" id="3.30.70.270:FF:000001">
    <property type="entry name" value="Diguanylate cyclase domain protein"/>
    <property type="match status" value="1"/>
</dbReference>
<name>E3HDQ3_ILYPC</name>
<sequence>MNLNINNSKILLDYLTEKTNNPIITLTKDLRIDQYNKAFEKLIDESEHIYNSFFEKTVGKLEVYSEKSIDENHVIKEISASYRSKSGSVTHLQGTLIKKIDETVIIFKNFMINESQIIDEISKMNIEMSNLTRELSKKNFQLKLANEKITKLLNTDFLTDLYNRKHFFERLEELVSLKKRKDCLNIGIIFADIDFFKTINDTYGHDTGDLVLIKFSQMLKESLRKEDIIARIGGEEFCIIVQCGTDNCLTNISEKLRKNCESMIFDNIDIKLTASFGATFYRVGEEIDSTIKRADENMYKAKDTGRNKVIFSL</sequence>
<dbReference type="HOGENOM" id="CLU_000445_11_4_0"/>
<keyword evidence="2" id="KW-0614">Plasmid</keyword>
<dbReference type="Proteomes" id="UP000006875">
    <property type="component" value="Plasmid pILYOP01"/>
</dbReference>
<dbReference type="PROSITE" id="PS50887">
    <property type="entry name" value="GGDEF"/>
    <property type="match status" value="1"/>
</dbReference>
<dbReference type="KEGG" id="ipo:Ilyop_2480"/>
<keyword evidence="3" id="KW-1185">Reference proteome</keyword>
<feature type="domain" description="GGDEF" evidence="1">
    <location>
        <begin position="184"/>
        <end position="313"/>
    </location>
</feature>
<dbReference type="SUPFAM" id="SSF55073">
    <property type="entry name" value="Nucleotide cyclase"/>
    <property type="match status" value="1"/>
</dbReference>
<dbReference type="Pfam" id="PF00990">
    <property type="entry name" value="GGDEF"/>
    <property type="match status" value="1"/>
</dbReference>
<dbReference type="SMART" id="SM00267">
    <property type="entry name" value="GGDEF"/>
    <property type="match status" value="1"/>
</dbReference>
<accession>E3HDQ3</accession>
<proteinExistence type="predicted"/>
<protein>
    <submittedName>
        <fullName evidence="2">Diguanylate cyclase</fullName>
    </submittedName>
</protein>
<evidence type="ECO:0000313" key="2">
    <source>
        <dbReference type="EMBL" id="ADO84239.1"/>
    </source>
</evidence>
<dbReference type="InterPro" id="IPR050469">
    <property type="entry name" value="Diguanylate_Cyclase"/>
</dbReference>
<dbReference type="PANTHER" id="PTHR45138">
    <property type="entry name" value="REGULATORY COMPONENTS OF SENSORY TRANSDUCTION SYSTEM"/>
    <property type="match status" value="1"/>
</dbReference>
<dbReference type="InterPro" id="IPR029787">
    <property type="entry name" value="Nucleotide_cyclase"/>
</dbReference>
<evidence type="ECO:0000259" key="1">
    <source>
        <dbReference type="PROSITE" id="PS50887"/>
    </source>
</evidence>
<dbReference type="Gene3D" id="3.30.70.270">
    <property type="match status" value="1"/>
</dbReference>
<geneLocation type="plasmid" evidence="2 3">
    <name>pILYOP01</name>
</geneLocation>
<dbReference type="PANTHER" id="PTHR45138:SF9">
    <property type="entry name" value="DIGUANYLATE CYCLASE DGCM-RELATED"/>
    <property type="match status" value="1"/>
</dbReference>
<gene>
    <name evidence="2" type="ordered locus">Ilyop_2480</name>
</gene>
<dbReference type="EMBL" id="CP002282">
    <property type="protein sequence ID" value="ADO84239.1"/>
    <property type="molecule type" value="Genomic_DNA"/>
</dbReference>